<dbReference type="PANTHER" id="PTHR30386:SF26">
    <property type="entry name" value="TRANSPORT PROTEIN COMB"/>
    <property type="match status" value="1"/>
</dbReference>
<reference evidence="10 11" key="1">
    <citation type="submission" date="2016-11" db="EMBL/GenBank/DDBJ databases">
        <title>Draft Genome Sequences of Nine Cyanobacterial Strains from Diverse Habitats.</title>
        <authorList>
            <person name="Zhu T."/>
            <person name="Hou S."/>
            <person name="Lu X."/>
            <person name="Hess W.R."/>
        </authorList>
    </citation>
    <scope>NUCLEOTIDE SEQUENCE [LARGE SCALE GENOMIC DNA]</scope>
    <source>
        <strain evidence="10 11">NIES-592</strain>
    </source>
</reference>
<keyword evidence="3 7" id="KW-0812">Transmembrane</keyword>
<accession>A0A1U7H3B1</accession>
<comment type="similarity">
    <text evidence="2">Belongs to the membrane fusion protein (MFP) (TC 8.A.1) family.</text>
</comment>
<dbReference type="InterPro" id="IPR050739">
    <property type="entry name" value="MFP"/>
</dbReference>
<dbReference type="OrthoDB" id="424142at2"/>
<evidence type="ECO:0000313" key="10">
    <source>
        <dbReference type="EMBL" id="OKH15578.1"/>
    </source>
</evidence>
<evidence type="ECO:0000256" key="5">
    <source>
        <dbReference type="ARBA" id="ARBA00023136"/>
    </source>
</evidence>
<evidence type="ECO:0000259" key="9">
    <source>
        <dbReference type="Pfam" id="PF26002"/>
    </source>
</evidence>
<feature type="coiled-coil region" evidence="6">
    <location>
        <begin position="105"/>
        <end position="139"/>
    </location>
</feature>
<keyword evidence="4 7" id="KW-1133">Transmembrane helix</keyword>
<keyword evidence="5 7" id="KW-0472">Membrane</keyword>
<dbReference type="Gene3D" id="2.40.30.170">
    <property type="match status" value="1"/>
</dbReference>
<dbReference type="Gene3D" id="1.10.287.470">
    <property type="entry name" value="Helix hairpin bin"/>
    <property type="match status" value="1"/>
</dbReference>
<dbReference type="RefSeq" id="WP_073555161.1">
    <property type="nucleotide sequence ID" value="NZ_MRCA01000002.1"/>
</dbReference>
<dbReference type="Pfam" id="PF25876">
    <property type="entry name" value="HH_MFP_RND"/>
    <property type="match status" value="1"/>
</dbReference>
<dbReference type="InterPro" id="IPR058982">
    <property type="entry name" value="Beta-barrel_AprE"/>
</dbReference>
<feature type="transmembrane region" description="Helical" evidence="7">
    <location>
        <begin position="25"/>
        <end position="47"/>
    </location>
</feature>
<evidence type="ECO:0000259" key="8">
    <source>
        <dbReference type="Pfam" id="PF25876"/>
    </source>
</evidence>
<evidence type="ECO:0000256" key="2">
    <source>
        <dbReference type="ARBA" id="ARBA00009477"/>
    </source>
</evidence>
<feature type="coiled-coil region" evidence="6">
    <location>
        <begin position="274"/>
        <end position="308"/>
    </location>
</feature>
<keyword evidence="6" id="KW-0175">Coiled coil</keyword>
<organism evidence="10 11">
    <name type="scientific">Fischerella major NIES-592</name>
    <dbReference type="NCBI Taxonomy" id="210994"/>
    <lineage>
        <taxon>Bacteria</taxon>
        <taxon>Bacillati</taxon>
        <taxon>Cyanobacteriota</taxon>
        <taxon>Cyanophyceae</taxon>
        <taxon>Nostocales</taxon>
        <taxon>Hapalosiphonaceae</taxon>
        <taxon>Fischerella</taxon>
    </lineage>
</organism>
<feature type="domain" description="AprE-like beta-barrel" evidence="9">
    <location>
        <begin position="350"/>
        <end position="449"/>
    </location>
</feature>
<dbReference type="Gene3D" id="2.40.50.100">
    <property type="match status" value="2"/>
</dbReference>
<gene>
    <name evidence="10" type="ORF">NIES592_05660</name>
</gene>
<dbReference type="Proteomes" id="UP000186391">
    <property type="component" value="Unassembled WGS sequence"/>
</dbReference>
<comment type="caution">
    <text evidence="10">The sequence shown here is derived from an EMBL/GenBank/DDBJ whole genome shotgun (WGS) entry which is preliminary data.</text>
</comment>
<name>A0A1U7H3B1_9CYAN</name>
<sequence>MLYTHNQKFLPSVNIDEFLPPISRWTTLAGIFLVTNVATAIALASYIKYNVTVKTSATVRPTGDIRIVQPEIEGTVKGIFVKENQIVKQGDVIAKLDDMELHIKNSQLQNSIEEANLQLAQIQAQIQGLDIQINAEKQVIETTVISAQADLARNQRDYQEEQVKTQSELLSAEANLQKAEASLKKAKADLNFAKQDRDRYKELAQYGAIGKRDYEQRKLAVEQAELAVEAEKRAIDIAKASLLTAKAALNPSAATVEIAQERIAQEKAKGQSSIAALIREKNTLIQRQIELRNQIKQYQQELQKNIIQMQSSVIRATSDGVILKLNLRNPGQVVRPSEPVVEIVPQHAPLVVKAIIPAAEIKKVEIGQKVQLRVDACPYPDYGTLQGVVTAVSPDTIAPVNNSDVSAASNTSPAAGSFEAIIKPESYSFGNHEHTCNLQVGMNASADIISKQETALKFLLRKARLITDL</sequence>
<feature type="domain" description="Multidrug resistance protein MdtA-like alpha-helical hairpin" evidence="8">
    <location>
        <begin position="176"/>
        <end position="242"/>
    </location>
</feature>
<proteinExistence type="inferred from homology"/>
<dbReference type="Pfam" id="PF26002">
    <property type="entry name" value="Beta-barrel_AprE"/>
    <property type="match status" value="1"/>
</dbReference>
<comment type="subcellular location">
    <subcellularLocation>
        <location evidence="1">Membrane</location>
        <topology evidence="1">Single-pass membrane protein</topology>
    </subcellularLocation>
</comment>
<dbReference type="GO" id="GO:0016020">
    <property type="term" value="C:membrane"/>
    <property type="evidence" value="ECO:0007669"/>
    <property type="project" value="UniProtKB-SubCell"/>
</dbReference>
<keyword evidence="11" id="KW-1185">Reference proteome</keyword>
<dbReference type="PANTHER" id="PTHR30386">
    <property type="entry name" value="MEMBRANE FUSION SUBUNIT OF EMRAB-TOLC MULTIDRUG EFFLUX PUMP"/>
    <property type="match status" value="1"/>
</dbReference>
<evidence type="ECO:0000256" key="6">
    <source>
        <dbReference type="SAM" id="Coils"/>
    </source>
</evidence>
<evidence type="ECO:0000256" key="1">
    <source>
        <dbReference type="ARBA" id="ARBA00004167"/>
    </source>
</evidence>
<evidence type="ECO:0000256" key="3">
    <source>
        <dbReference type="ARBA" id="ARBA00022692"/>
    </source>
</evidence>
<dbReference type="EMBL" id="MRCA01000002">
    <property type="protein sequence ID" value="OKH15578.1"/>
    <property type="molecule type" value="Genomic_DNA"/>
</dbReference>
<dbReference type="InterPro" id="IPR058624">
    <property type="entry name" value="MdtA-like_HH"/>
</dbReference>
<dbReference type="AlphaFoldDB" id="A0A1U7H3B1"/>
<feature type="coiled-coil region" evidence="6">
    <location>
        <begin position="169"/>
        <end position="241"/>
    </location>
</feature>
<evidence type="ECO:0000256" key="7">
    <source>
        <dbReference type="SAM" id="Phobius"/>
    </source>
</evidence>
<protein>
    <submittedName>
        <fullName evidence="10">Hemolysin D</fullName>
    </submittedName>
</protein>
<dbReference type="PRINTS" id="PR01490">
    <property type="entry name" value="RTXTOXIND"/>
</dbReference>
<evidence type="ECO:0000256" key="4">
    <source>
        <dbReference type="ARBA" id="ARBA00022989"/>
    </source>
</evidence>
<evidence type="ECO:0000313" key="11">
    <source>
        <dbReference type="Proteomes" id="UP000186391"/>
    </source>
</evidence>